<feature type="domain" description="RNase III" evidence="2">
    <location>
        <begin position="113"/>
        <end position="132"/>
    </location>
</feature>
<feature type="compositionally biased region" description="Acidic residues" evidence="1">
    <location>
        <begin position="597"/>
        <end position="629"/>
    </location>
</feature>
<feature type="compositionally biased region" description="Basic and acidic residues" evidence="1">
    <location>
        <begin position="301"/>
        <end position="310"/>
    </location>
</feature>
<keyword evidence="4" id="KW-1185">Reference proteome</keyword>
<comment type="caution">
    <text evidence="3">The sequence shown here is derived from an EMBL/GenBank/DDBJ whole genome shotgun (WGS) entry which is preliminary data.</text>
</comment>
<feature type="region of interest" description="Disordered" evidence="1">
    <location>
        <begin position="291"/>
        <end position="412"/>
    </location>
</feature>
<dbReference type="Gene3D" id="1.10.1520.10">
    <property type="entry name" value="Ribonuclease III domain"/>
    <property type="match status" value="1"/>
</dbReference>
<evidence type="ECO:0000313" key="3">
    <source>
        <dbReference type="EMBL" id="KAG5652513.1"/>
    </source>
</evidence>
<feature type="compositionally biased region" description="Low complexity" evidence="1">
    <location>
        <begin position="685"/>
        <end position="708"/>
    </location>
</feature>
<dbReference type="Proteomes" id="UP000717328">
    <property type="component" value="Unassembled WGS sequence"/>
</dbReference>
<evidence type="ECO:0000256" key="1">
    <source>
        <dbReference type="SAM" id="MobiDB-lite"/>
    </source>
</evidence>
<reference evidence="3" key="2">
    <citation type="submission" date="2021-10" db="EMBL/GenBank/DDBJ databases">
        <title>Phylogenomics reveals ancestral predisposition of the termite-cultivated fungus Termitomyces towards a domesticated lifestyle.</title>
        <authorList>
            <person name="Auxier B."/>
            <person name="Grum-Grzhimaylo A."/>
            <person name="Cardenas M.E."/>
            <person name="Lodge J.D."/>
            <person name="Laessoe T."/>
            <person name="Pedersen O."/>
            <person name="Smith M.E."/>
            <person name="Kuyper T.W."/>
            <person name="Franco-Molano E.A."/>
            <person name="Baroni T.J."/>
            <person name="Aanen D.K."/>
        </authorList>
    </citation>
    <scope>NUCLEOTIDE SEQUENCE</scope>
    <source>
        <strain evidence="3">D49</strain>
    </source>
</reference>
<proteinExistence type="predicted"/>
<dbReference type="GO" id="GO:0004525">
    <property type="term" value="F:ribonuclease III activity"/>
    <property type="evidence" value="ECO:0007669"/>
    <property type="project" value="InterPro"/>
</dbReference>
<name>A0A9P7KJD2_9AGAR</name>
<dbReference type="OrthoDB" id="2392202at2759"/>
<dbReference type="SUPFAM" id="SSF69065">
    <property type="entry name" value="RNase III domain-like"/>
    <property type="match status" value="1"/>
</dbReference>
<dbReference type="InterPro" id="IPR036389">
    <property type="entry name" value="RNase_III_sf"/>
</dbReference>
<feature type="compositionally biased region" description="Polar residues" evidence="1">
    <location>
        <begin position="390"/>
        <end position="412"/>
    </location>
</feature>
<evidence type="ECO:0000259" key="2">
    <source>
        <dbReference type="PROSITE" id="PS50142"/>
    </source>
</evidence>
<feature type="region of interest" description="Disordered" evidence="1">
    <location>
        <begin position="762"/>
        <end position="782"/>
    </location>
</feature>
<protein>
    <recommendedName>
        <fullName evidence="2">RNase III domain-containing protein</fullName>
    </recommendedName>
</protein>
<dbReference type="EMBL" id="JABCKI010000121">
    <property type="protein sequence ID" value="KAG5652513.1"/>
    <property type="molecule type" value="Genomic_DNA"/>
</dbReference>
<reference evidence="3" key="1">
    <citation type="submission" date="2021-02" db="EMBL/GenBank/DDBJ databases">
        <authorList>
            <person name="Nieuwenhuis M."/>
            <person name="Van De Peppel L.J.J."/>
        </authorList>
    </citation>
    <scope>NUCLEOTIDE SEQUENCE</scope>
    <source>
        <strain evidence="3">D49</strain>
    </source>
</reference>
<evidence type="ECO:0000313" key="4">
    <source>
        <dbReference type="Proteomes" id="UP000717328"/>
    </source>
</evidence>
<feature type="compositionally biased region" description="Acidic residues" evidence="1">
    <location>
        <begin position="573"/>
        <end position="583"/>
    </location>
</feature>
<feature type="compositionally biased region" description="Acidic residues" evidence="1">
    <location>
        <begin position="658"/>
        <end position="671"/>
    </location>
</feature>
<dbReference type="PROSITE" id="PS50142">
    <property type="entry name" value="RNASE_3_2"/>
    <property type="match status" value="1"/>
</dbReference>
<feature type="compositionally biased region" description="Basic and acidic residues" evidence="1">
    <location>
        <begin position="499"/>
        <end position="509"/>
    </location>
</feature>
<organism evidence="3 4">
    <name type="scientific">Sphagnurus paluster</name>
    <dbReference type="NCBI Taxonomy" id="117069"/>
    <lineage>
        <taxon>Eukaryota</taxon>
        <taxon>Fungi</taxon>
        <taxon>Dikarya</taxon>
        <taxon>Basidiomycota</taxon>
        <taxon>Agaricomycotina</taxon>
        <taxon>Agaricomycetes</taxon>
        <taxon>Agaricomycetidae</taxon>
        <taxon>Agaricales</taxon>
        <taxon>Tricholomatineae</taxon>
        <taxon>Lyophyllaceae</taxon>
        <taxon>Sphagnurus</taxon>
    </lineage>
</organism>
<dbReference type="AlphaFoldDB" id="A0A9P7KJD2"/>
<sequence length="800" mass="85286">MSSRRAPRPRRRSLNAYLDTPNNWTSAHVTLPALPGPTLQHARNANRFTPGNNDVLEFIGDRVVNLGCALIAVGARHTPGERTLNLHAHASLSPADAHAIQNWSPASSSSTPPKVLADLLEAYIGALYTSSDWGPTYTCLRAVYAPVLAAAARDVIFTAAPRAHIVPPRWRAPDALPWSAYIQHVFLAFIRTRAEQMRTSWEAALGVRKNARAVLLGGEDEEIGEQALKLWVCDAAMQTVPTLVVGDARGPHFLTMVTSAIMSDATLGVLAWLLSLSVYLSPDDPAFLDAYPTEPLSNKDNSTRDGDKENVPVTPEHMQDGGPSHPLHLPPLPHATAKAPAPVTNTKKSNAQQYTDTNTSNIPFSPRTEALLSRSAAPAPKPRTKKPNALENTSQQNTNVKHISSDSSALPSRSTVLVPALRAEKSNALGYAQQGSSVKRTRTRIRIDAPWLAAPVEDAHEHGGAPGVGADVVDAVEGSVQDAENTQNETQREPSPMPDTDKDKDKDTHAEPGVDAAVLESLSVVAPPLSLEETPSPVPLPLVSHTSPQQSPTKLALPKSTSRLSISYLCEYVSDEEDEDEGVDGDKDEGSGSDMEFSSEEDGDEGAGDDEDEGSGSDMEFSTEEEEEECRGVYTVAGAAVDGERGLGGGGEIVGEVGESEEGGGGEEVEGTIEGHPVPPDFESESGSGSDSEVESVGSGAEAEAAAAVRKETKKAGVEGQERGKEKEKETECNSNVGLQQAVEFGGRMWSYRPLRAVLLDSNSKGGLGDEELKGGGEEEEEETLVVRPSLLRRKFVPII</sequence>
<dbReference type="CDD" id="cd00593">
    <property type="entry name" value="RIBOc"/>
    <property type="match status" value="1"/>
</dbReference>
<feature type="compositionally biased region" description="Basic and acidic residues" evidence="1">
    <location>
        <begin position="709"/>
        <end position="732"/>
    </location>
</feature>
<feature type="region of interest" description="Disordered" evidence="1">
    <location>
        <begin position="529"/>
        <end position="733"/>
    </location>
</feature>
<dbReference type="GO" id="GO:0006396">
    <property type="term" value="P:RNA processing"/>
    <property type="evidence" value="ECO:0007669"/>
    <property type="project" value="InterPro"/>
</dbReference>
<feature type="compositionally biased region" description="Polar residues" evidence="1">
    <location>
        <begin position="343"/>
        <end position="363"/>
    </location>
</feature>
<accession>A0A9P7KJD2</accession>
<feature type="compositionally biased region" description="Polar residues" evidence="1">
    <location>
        <begin position="544"/>
        <end position="565"/>
    </location>
</feature>
<feature type="region of interest" description="Disordered" evidence="1">
    <location>
        <begin position="481"/>
        <end position="509"/>
    </location>
</feature>
<dbReference type="InterPro" id="IPR000999">
    <property type="entry name" value="RNase_III_dom"/>
</dbReference>
<gene>
    <name evidence="3" type="ORF">H0H81_004785</name>
</gene>